<evidence type="ECO:0000313" key="1">
    <source>
        <dbReference type="EMBL" id="AKU92676.1"/>
    </source>
</evidence>
<evidence type="ECO:0000313" key="2">
    <source>
        <dbReference type="Proteomes" id="UP000055590"/>
    </source>
</evidence>
<sequence>MAMWWDSIRDELLSCSMPPRGSRVTLRDEERERILLWIRCGFPE</sequence>
<accession>A0A0K1PGX5</accession>
<protein>
    <submittedName>
        <fullName evidence="1">Uncharacterized protein</fullName>
    </submittedName>
</protein>
<organism evidence="1 2">
    <name type="scientific">Vulgatibacter incomptus</name>
    <dbReference type="NCBI Taxonomy" id="1391653"/>
    <lineage>
        <taxon>Bacteria</taxon>
        <taxon>Pseudomonadati</taxon>
        <taxon>Myxococcota</taxon>
        <taxon>Myxococcia</taxon>
        <taxon>Myxococcales</taxon>
        <taxon>Cystobacterineae</taxon>
        <taxon>Vulgatibacteraceae</taxon>
        <taxon>Vulgatibacter</taxon>
    </lineage>
</organism>
<reference evidence="1 2" key="1">
    <citation type="submission" date="2015-08" db="EMBL/GenBank/DDBJ databases">
        <authorList>
            <person name="Babu N.S."/>
            <person name="Beckwith C.J."/>
            <person name="Beseler K.G."/>
            <person name="Brison A."/>
            <person name="Carone J.V."/>
            <person name="Caskin T.P."/>
            <person name="Diamond M."/>
            <person name="Durham M.E."/>
            <person name="Foxe J.M."/>
            <person name="Go M."/>
            <person name="Henderson B.A."/>
            <person name="Jones I.B."/>
            <person name="McGettigan J.A."/>
            <person name="Micheletti S.J."/>
            <person name="Nasrallah M.E."/>
            <person name="Ortiz D."/>
            <person name="Piller C.R."/>
            <person name="Privatt S.R."/>
            <person name="Schneider S.L."/>
            <person name="Sharp S."/>
            <person name="Smith T.C."/>
            <person name="Stanton J.D."/>
            <person name="Ullery H.E."/>
            <person name="Wilson R.J."/>
            <person name="Serrano M.G."/>
            <person name="Buck G."/>
            <person name="Lee V."/>
            <person name="Wang Y."/>
            <person name="Carvalho R."/>
            <person name="Voegtly L."/>
            <person name="Shi R."/>
            <person name="Duckworth R."/>
            <person name="Johnson A."/>
            <person name="Loviza R."/>
            <person name="Walstead R."/>
            <person name="Shah Z."/>
            <person name="Kiflezghi M."/>
            <person name="Wade K."/>
            <person name="Ball S.L."/>
            <person name="Bradley K.W."/>
            <person name="Asai D.J."/>
            <person name="Bowman C.A."/>
            <person name="Russell D.A."/>
            <person name="Pope W.H."/>
            <person name="Jacobs-Sera D."/>
            <person name="Hendrix R.W."/>
            <person name="Hatfull G.F."/>
        </authorList>
    </citation>
    <scope>NUCLEOTIDE SEQUENCE [LARGE SCALE GENOMIC DNA]</scope>
    <source>
        <strain evidence="1 2">DSM 27710</strain>
    </source>
</reference>
<dbReference type="Proteomes" id="UP000055590">
    <property type="component" value="Chromosome"/>
</dbReference>
<proteinExistence type="predicted"/>
<gene>
    <name evidence="1" type="ORF">AKJ08_3063</name>
</gene>
<dbReference type="EMBL" id="CP012332">
    <property type="protein sequence ID" value="AKU92676.1"/>
    <property type="molecule type" value="Genomic_DNA"/>
</dbReference>
<name>A0A0K1PGX5_9BACT</name>
<dbReference type="KEGG" id="vin:AKJ08_3063"/>
<keyword evidence="2" id="KW-1185">Reference proteome</keyword>
<dbReference type="AlphaFoldDB" id="A0A0K1PGX5"/>